<keyword evidence="2" id="KW-0808">Transferase</keyword>
<organism evidence="5 6">
    <name type="scientific">Cohnella xylanilytica</name>
    <dbReference type="NCBI Taxonomy" id="557555"/>
    <lineage>
        <taxon>Bacteria</taxon>
        <taxon>Bacillati</taxon>
        <taxon>Bacillota</taxon>
        <taxon>Bacilli</taxon>
        <taxon>Bacillales</taxon>
        <taxon>Paenibacillaceae</taxon>
        <taxon>Cohnella</taxon>
    </lineage>
</organism>
<dbReference type="SUPFAM" id="SSF53613">
    <property type="entry name" value="Ribokinase-like"/>
    <property type="match status" value="1"/>
</dbReference>
<dbReference type="GO" id="GO:0016301">
    <property type="term" value="F:kinase activity"/>
    <property type="evidence" value="ECO:0007669"/>
    <property type="project" value="UniProtKB-KW"/>
</dbReference>
<keyword evidence="6" id="KW-1185">Reference proteome</keyword>
<evidence type="ECO:0000256" key="3">
    <source>
        <dbReference type="ARBA" id="ARBA00022777"/>
    </source>
</evidence>
<reference evidence="5 6" key="1">
    <citation type="submission" date="2020-08" db="EMBL/GenBank/DDBJ databases">
        <title>Cohnella phylogeny.</title>
        <authorList>
            <person name="Dunlap C."/>
        </authorList>
    </citation>
    <scope>NUCLEOTIDE SEQUENCE [LARGE SCALE GENOMIC DNA]</scope>
    <source>
        <strain evidence="5 6">DSM 25239</strain>
    </source>
</reference>
<dbReference type="AlphaFoldDB" id="A0A841U724"/>
<dbReference type="Proteomes" id="UP000553776">
    <property type="component" value="Unassembled WGS sequence"/>
</dbReference>
<keyword evidence="3 5" id="KW-0418">Kinase</keyword>
<dbReference type="EMBL" id="JACJVR010000079">
    <property type="protein sequence ID" value="MBB6693780.1"/>
    <property type="molecule type" value="Genomic_DNA"/>
</dbReference>
<accession>A0A841U724</accession>
<dbReference type="InterPro" id="IPR052700">
    <property type="entry name" value="Carb_kinase_PfkB-like"/>
</dbReference>
<evidence type="ECO:0000256" key="1">
    <source>
        <dbReference type="ARBA" id="ARBA00010688"/>
    </source>
</evidence>
<sequence>MRKNVAAFGEVMMRLQVPGHELLAQAGSLRYTFSGTGVNVVSALSRFGHRAYLVTTLPDNPLGDAAEAYLRKLGIQDAYIRRDGKYIGMYFLENGFGARPSRVTYTNRLESSFNTAPTDAYDFEAIAAQVDVAHFCGITLAMNDAVREQMAAFAAAVRRRGGLVVFDCNYRPSLWGEGGYAKAKPLYERMLGLADIVLMNETDAIRTLGMPTGKTDRREQLEELVPEVARTYGISAIAGTHRWVLGNNTNGLQGYLFRSGGSSENGGSGGFAYSRRLEFPVYDRIGAGDAFASGIVHGELSGWTPERTVEFAANAGMLAHAISGDTPMSSERDVLRAMEATASDVER</sequence>
<dbReference type="InterPro" id="IPR011611">
    <property type="entry name" value="PfkB_dom"/>
</dbReference>
<name>A0A841U724_9BACL</name>
<dbReference type="InterPro" id="IPR029056">
    <property type="entry name" value="Ribokinase-like"/>
</dbReference>
<proteinExistence type="inferred from homology"/>
<evidence type="ECO:0000256" key="2">
    <source>
        <dbReference type="ARBA" id="ARBA00022679"/>
    </source>
</evidence>
<gene>
    <name evidence="5" type="ORF">H7B90_20490</name>
</gene>
<feature type="domain" description="Carbohydrate kinase PfkB" evidence="4">
    <location>
        <begin position="3"/>
        <end position="325"/>
    </location>
</feature>
<dbReference type="Pfam" id="PF00294">
    <property type="entry name" value="PfkB"/>
    <property type="match status" value="1"/>
</dbReference>
<evidence type="ECO:0000313" key="5">
    <source>
        <dbReference type="EMBL" id="MBB6693780.1"/>
    </source>
</evidence>
<comment type="similarity">
    <text evidence="1">Belongs to the carbohydrate kinase PfkB family.</text>
</comment>
<dbReference type="PANTHER" id="PTHR43320:SF2">
    <property type="entry name" value="2-DEHYDRO-3-DEOXYGLUCONOKINASE_2-DEHYDRO-3-DEOXYGALACTONOKINASE"/>
    <property type="match status" value="1"/>
</dbReference>
<evidence type="ECO:0000259" key="4">
    <source>
        <dbReference type="Pfam" id="PF00294"/>
    </source>
</evidence>
<dbReference type="Gene3D" id="3.40.1190.20">
    <property type="match status" value="1"/>
</dbReference>
<protein>
    <submittedName>
        <fullName evidence="5">Sugar kinase</fullName>
    </submittedName>
</protein>
<dbReference type="CDD" id="cd01166">
    <property type="entry name" value="KdgK"/>
    <property type="match status" value="1"/>
</dbReference>
<evidence type="ECO:0000313" key="6">
    <source>
        <dbReference type="Proteomes" id="UP000553776"/>
    </source>
</evidence>
<comment type="caution">
    <text evidence="5">The sequence shown here is derived from an EMBL/GenBank/DDBJ whole genome shotgun (WGS) entry which is preliminary data.</text>
</comment>
<dbReference type="RefSeq" id="WP_185137756.1">
    <property type="nucleotide sequence ID" value="NZ_JACJVR010000079.1"/>
</dbReference>
<dbReference type="PANTHER" id="PTHR43320">
    <property type="entry name" value="SUGAR KINASE"/>
    <property type="match status" value="1"/>
</dbReference>